<dbReference type="InterPro" id="IPR000812">
    <property type="entry name" value="TFIIB"/>
</dbReference>
<evidence type="ECO:0000256" key="1">
    <source>
        <dbReference type="ARBA" id="ARBA00004123"/>
    </source>
</evidence>
<reference evidence="14 15" key="1">
    <citation type="journal article" date="2015" name="Plant Cell">
        <title>Oil accumulation by the oleaginous diatom Fistulifera solaris as revealed by the genome and transcriptome.</title>
        <authorList>
            <person name="Tanaka T."/>
            <person name="Maeda Y."/>
            <person name="Veluchamy A."/>
            <person name="Tanaka M."/>
            <person name="Abida H."/>
            <person name="Marechal E."/>
            <person name="Bowler C."/>
            <person name="Muto M."/>
            <person name="Sunaga Y."/>
            <person name="Tanaka M."/>
            <person name="Yoshino T."/>
            <person name="Taniguchi T."/>
            <person name="Fukuda Y."/>
            <person name="Nemoto M."/>
            <person name="Matsumoto M."/>
            <person name="Wong P.S."/>
            <person name="Aburatani S."/>
            <person name="Fujibuchi W."/>
        </authorList>
    </citation>
    <scope>NUCLEOTIDE SEQUENCE [LARGE SCALE GENOMIC DNA]</scope>
    <source>
        <strain evidence="14 15">JPCC DA0580</strain>
    </source>
</reference>
<dbReference type="CDD" id="cd20554">
    <property type="entry name" value="CYCLIN_TFIIIB90_rpt2"/>
    <property type="match status" value="1"/>
</dbReference>
<sequence>MSRNVTFVEDYPAHDKPLNTASQGANLAHSHFQLTCPNCGGKAIEQHEASGASICIECGIVVEENAIVSAVEFVEGAGGSSNMVGQFVSASSSKAYTGAAVGRRYSFSKDSRETTLANGRRRIQEVASRLRLGSHFVDAAHRLFTIAVEKNFVQGRRTIHVVAACLYIACRQEKSQHMLIDFSDALQVNVYTLGTCFLKFRRLLGLQLEIIDPALYIYRFAAHLDLDEKANAVSMTALRLVARMKRDWIVAGRRPAGICAAALLIAARVHGFSKHHHDVTRILKVCGMTVTSRVREFEKTPSARLTLDQFSTVELQREVDPPAYTRNKIQEARLKAIQDGNVELLTSGVLDDPFHSNPKKAAQWREERKLPPEKAKLKLLYNSLESELLGEDEKIVEGLTQESGLLKEDSQESEDAISGAAATDKEVTLTKVSWSDAIPRNSLGRKIMLHDHSTEEERQKSTTPVESHLDLESWKQGMPESINQEIDCFFRTEQEERQMEAIFNKVNKDYLIQQERKESERLSAEAAAADQEREDVAQAEGHARYRNSRRKRKGAAADADQTTEDQLMAVVSARKVSRKINYDALSSIFDENGSFSTHILDEKKEAEDGMFDML</sequence>
<dbReference type="FunFam" id="1.10.472.10:FF:000002">
    <property type="entry name" value="Transcription factor IIIB 90 kDa subunit"/>
    <property type="match status" value="1"/>
</dbReference>
<keyword evidence="3" id="KW-0479">Metal-binding</keyword>
<evidence type="ECO:0000256" key="9">
    <source>
        <dbReference type="ARBA" id="ARBA00023242"/>
    </source>
</evidence>
<dbReference type="PANTHER" id="PTHR11618">
    <property type="entry name" value="TRANSCRIPTION INITIATION FACTOR IIB-RELATED"/>
    <property type="match status" value="1"/>
</dbReference>
<evidence type="ECO:0000256" key="8">
    <source>
        <dbReference type="ARBA" id="ARBA00023163"/>
    </source>
</evidence>
<evidence type="ECO:0000259" key="13">
    <source>
        <dbReference type="PROSITE" id="PS51134"/>
    </source>
</evidence>
<dbReference type="Pfam" id="PF07741">
    <property type="entry name" value="BRF1"/>
    <property type="match status" value="1"/>
</dbReference>
<dbReference type="Gene3D" id="1.20.5.650">
    <property type="entry name" value="Single helix bin"/>
    <property type="match status" value="1"/>
</dbReference>
<feature type="domain" description="TFIIB-type" evidence="13">
    <location>
        <begin position="32"/>
        <end position="63"/>
    </location>
</feature>
<evidence type="ECO:0000313" key="14">
    <source>
        <dbReference type="EMBL" id="GAX10940.1"/>
    </source>
</evidence>
<dbReference type="InterPro" id="IPR013137">
    <property type="entry name" value="Znf_TFIIB"/>
</dbReference>
<dbReference type="PROSITE" id="PS51134">
    <property type="entry name" value="ZF_TFIIB"/>
    <property type="match status" value="1"/>
</dbReference>
<proteinExistence type="inferred from homology"/>
<dbReference type="SUPFAM" id="SSF47954">
    <property type="entry name" value="Cyclin-like"/>
    <property type="match status" value="2"/>
</dbReference>
<accession>A0A1Z5JAD1</accession>
<dbReference type="GO" id="GO:0000995">
    <property type="term" value="F:RNA polymerase III general transcription initiation factor activity"/>
    <property type="evidence" value="ECO:0007669"/>
    <property type="project" value="TreeGrafter"/>
</dbReference>
<evidence type="ECO:0000313" key="15">
    <source>
        <dbReference type="Proteomes" id="UP000198406"/>
    </source>
</evidence>
<keyword evidence="5" id="KW-0862">Zinc</keyword>
<dbReference type="PRINTS" id="PR00685">
    <property type="entry name" value="TIFACTORIIB"/>
</dbReference>
<comment type="similarity">
    <text evidence="2">Belongs to the TFIIB family.</text>
</comment>
<dbReference type="AlphaFoldDB" id="A0A1Z5JAD1"/>
<evidence type="ECO:0000256" key="7">
    <source>
        <dbReference type="ARBA" id="ARBA00023159"/>
    </source>
</evidence>
<dbReference type="PANTHER" id="PTHR11618:SF4">
    <property type="entry name" value="TRANSCRIPTION FACTOR IIIB 90 KDA SUBUNIT"/>
    <property type="match status" value="1"/>
</dbReference>
<dbReference type="InterPro" id="IPR011665">
    <property type="entry name" value="BRF1_TBP-bd_dom"/>
</dbReference>
<dbReference type="Proteomes" id="UP000198406">
    <property type="component" value="Unassembled WGS sequence"/>
</dbReference>
<name>A0A1Z5JAD1_FISSO</name>
<dbReference type="GO" id="GO:0000126">
    <property type="term" value="C:transcription factor TFIIIB complex"/>
    <property type="evidence" value="ECO:0007669"/>
    <property type="project" value="TreeGrafter"/>
</dbReference>
<gene>
    <name evidence="14" type="ORF">FisN_2Lh470</name>
</gene>
<dbReference type="GO" id="GO:0001006">
    <property type="term" value="F:RNA polymerase III type 3 promoter sequence-specific DNA binding"/>
    <property type="evidence" value="ECO:0007669"/>
    <property type="project" value="TreeGrafter"/>
</dbReference>
<dbReference type="GO" id="GO:0005634">
    <property type="term" value="C:nucleus"/>
    <property type="evidence" value="ECO:0007669"/>
    <property type="project" value="UniProtKB-SubCell"/>
</dbReference>
<dbReference type="Pfam" id="PF08271">
    <property type="entry name" value="Zn_Ribbon_TF"/>
    <property type="match status" value="1"/>
</dbReference>
<evidence type="ECO:0000256" key="3">
    <source>
        <dbReference type="ARBA" id="ARBA00022723"/>
    </source>
</evidence>
<comment type="subcellular location">
    <subcellularLocation>
        <location evidence="1">Nucleus</location>
    </subcellularLocation>
</comment>
<feature type="compositionally biased region" description="Basic residues" evidence="12">
    <location>
        <begin position="544"/>
        <end position="554"/>
    </location>
</feature>
<dbReference type="GO" id="GO:0008270">
    <property type="term" value="F:zinc ion binding"/>
    <property type="evidence" value="ECO:0007669"/>
    <property type="project" value="UniProtKB-KW"/>
</dbReference>
<keyword evidence="15" id="KW-1185">Reference proteome</keyword>
<evidence type="ECO:0000256" key="12">
    <source>
        <dbReference type="SAM" id="MobiDB-lite"/>
    </source>
</evidence>
<dbReference type="CDD" id="cd20553">
    <property type="entry name" value="CYCLIN_TFIIIB90_rpt1"/>
    <property type="match status" value="1"/>
</dbReference>
<dbReference type="SMART" id="SM00385">
    <property type="entry name" value="CYCLIN"/>
    <property type="match status" value="2"/>
</dbReference>
<keyword evidence="8" id="KW-0804">Transcription</keyword>
<keyword evidence="7" id="KW-0010">Activator</keyword>
<dbReference type="Pfam" id="PF00382">
    <property type="entry name" value="TFIIB"/>
    <property type="match status" value="2"/>
</dbReference>
<evidence type="ECO:0000256" key="4">
    <source>
        <dbReference type="ARBA" id="ARBA00022771"/>
    </source>
</evidence>
<dbReference type="Gene3D" id="2.20.25.10">
    <property type="match status" value="1"/>
</dbReference>
<evidence type="ECO:0000256" key="11">
    <source>
        <dbReference type="PROSITE-ProRule" id="PRU00469"/>
    </source>
</evidence>
<comment type="caution">
    <text evidence="14">The sequence shown here is derived from an EMBL/GenBank/DDBJ whole genome shotgun (WGS) entry which is preliminary data.</text>
</comment>
<dbReference type="InterPro" id="IPR036915">
    <property type="entry name" value="Cyclin-like_sf"/>
</dbReference>
<dbReference type="EMBL" id="BDSP01000032">
    <property type="protein sequence ID" value="GAX10940.1"/>
    <property type="molecule type" value="Genomic_DNA"/>
</dbReference>
<evidence type="ECO:0000256" key="6">
    <source>
        <dbReference type="ARBA" id="ARBA00023015"/>
    </source>
</evidence>
<evidence type="ECO:0000256" key="5">
    <source>
        <dbReference type="ARBA" id="ARBA00022833"/>
    </source>
</evidence>
<dbReference type="FunFam" id="1.10.472.10:FF:000007">
    <property type="entry name" value="Transcription factor IIIB 90 kDa subunit"/>
    <property type="match status" value="1"/>
</dbReference>
<dbReference type="InterPro" id="IPR013150">
    <property type="entry name" value="TFIIB_cyclin"/>
</dbReference>
<dbReference type="InParanoid" id="A0A1Z5JAD1"/>
<keyword evidence="6" id="KW-0805">Transcription regulation</keyword>
<dbReference type="InterPro" id="IPR013763">
    <property type="entry name" value="Cyclin-like_dom"/>
</dbReference>
<keyword evidence="4 11" id="KW-0863">Zinc-finger</keyword>
<keyword evidence="9" id="KW-0539">Nucleus</keyword>
<feature type="region of interest" description="Disordered" evidence="12">
    <location>
        <begin position="522"/>
        <end position="562"/>
    </location>
</feature>
<dbReference type="GO" id="GO:0070897">
    <property type="term" value="P:transcription preinitiation complex assembly"/>
    <property type="evidence" value="ECO:0007669"/>
    <property type="project" value="InterPro"/>
</dbReference>
<protein>
    <recommendedName>
        <fullName evidence="10">B-related factor 1</fullName>
    </recommendedName>
</protein>
<dbReference type="Gene3D" id="1.10.472.10">
    <property type="entry name" value="Cyclin-like"/>
    <property type="match status" value="2"/>
</dbReference>
<dbReference type="GO" id="GO:0017025">
    <property type="term" value="F:TBP-class protein binding"/>
    <property type="evidence" value="ECO:0007669"/>
    <property type="project" value="InterPro"/>
</dbReference>
<organism evidence="14 15">
    <name type="scientific">Fistulifera solaris</name>
    <name type="common">Oleaginous diatom</name>
    <dbReference type="NCBI Taxonomy" id="1519565"/>
    <lineage>
        <taxon>Eukaryota</taxon>
        <taxon>Sar</taxon>
        <taxon>Stramenopiles</taxon>
        <taxon>Ochrophyta</taxon>
        <taxon>Bacillariophyta</taxon>
        <taxon>Bacillariophyceae</taxon>
        <taxon>Bacillariophycidae</taxon>
        <taxon>Naviculales</taxon>
        <taxon>Naviculaceae</taxon>
        <taxon>Fistulifera</taxon>
    </lineage>
</organism>
<evidence type="ECO:0000256" key="10">
    <source>
        <dbReference type="ARBA" id="ARBA00031009"/>
    </source>
</evidence>
<dbReference type="OrthoDB" id="511529at2759"/>
<dbReference type="SUPFAM" id="SSF57783">
    <property type="entry name" value="Zinc beta-ribbon"/>
    <property type="match status" value="1"/>
</dbReference>
<dbReference type="GO" id="GO:0097550">
    <property type="term" value="C:transcription preinitiation complex"/>
    <property type="evidence" value="ECO:0007669"/>
    <property type="project" value="TreeGrafter"/>
</dbReference>
<evidence type="ECO:0000256" key="2">
    <source>
        <dbReference type="ARBA" id="ARBA00010857"/>
    </source>
</evidence>